<sequence>MTHLYAIQREILEFLDDRASADTTAIRRQLAYTADVTVTYDALEPHLDQLEDSGHIESIGAEEPGATYYQQADAAAVQPQTASD</sequence>
<dbReference type="AlphaFoldDB" id="A0A7D5T342"/>
<accession>A0A7D5T342</accession>
<dbReference type="GeneID" id="56081271"/>
<dbReference type="Proteomes" id="UP000509346">
    <property type="component" value="Chromosome"/>
</dbReference>
<evidence type="ECO:0008006" key="3">
    <source>
        <dbReference type="Google" id="ProtNLM"/>
    </source>
</evidence>
<gene>
    <name evidence="1" type="ORF">HZS54_01740</name>
</gene>
<protein>
    <recommendedName>
        <fullName evidence="3">ArsR family transcriptional regulator</fullName>
    </recommendedName>
</protein>
<reference evidence="1 2" key="1">
    <citation type="submission" date="2020-07" db="EMBL/GenBank/DDBJ databases">
        <title>Halosimplex litoreum sp. nov. and Halosimplex rubrum sp. nov., isolated from different salt environments.</title>
        <authorList>
            <person name="Cui H."/>
        </authorList>
    </citation>
    <scope>NUCLEOTIDE SEQUENCE [LARGE SCALE GENOMIC DNA]</scope>
    <source>
        <strain evidence="1 2">R2</strain>
    </source>
</reference>
<dbReference type="OrthoDB" id="228451at2157"/>
<name>A0A7D5T342_9EURY</name>
<evidence type="ECO:0000313" key="1">
    <source>
        <dbReference type="EMBL" id="QLH80428.1"/>
    </source>
</evidence>
<keyword evidence="2" id="KW-1185">Reference proteome</keyword>
<dbReference type="KEGG" id="hpel:HZS54_01740"/>
<evidence type="ECO:0000313" key="2">
    <source>
        <dbReference type="Proteomes" id="UP000509346"/>
    </source>
</evidence>
<proteinExistence type="predicted"/>
<organism evidence="1 2">
    <name type="scientific">Halosimplex pelagicum</name>
    <dbReference type="NCBI Taxonomy" id="869886"/>
    <lineage>
        <taxon>Archaea</taxon>
        <taxon>Methanobacteriati</taxon>
        <taxon>Methanobacteriota</taxon>
        <taxon>Stenosarchaea group</taxon>
        <taxon>Halobacteria</taxon>
        <taxon>Halobacteriales</taxon>
        <taxon>Haloarculaceae</taxon>
        <taxon>Halosimplex</taxon>
    </lineage>
</organism>
<dbReference type="EMBL" id="CP058909">
    <property type="protein sequence ID" value="QLH80428.1"/>
    <property type="molecule type" value="Genomic_DNA"/>
</dbReference>
<dbReference type="RefSeq" id="WP_179920257.1">
    <property type="nucleotide sequence ID" value="NZ_CP058909.1"/>
</dbReference>